<dbReference type="Gene3D" id="3.10.490.10">
    <property type="entry name" value="Gamma-glutamyl cyclotransferase-like"/>
    <property type="match status" value="1"/>
</dbReference>
<reference evidence="2 3" key="1">
    <citation type="submission" date="2018-09" db="EMBL/GenBank/DDBJ databases">
        <authorList>
            <person name="Zhu H."/>
        </authorList>
    </citation>
    <scope>NUCLEOTIDE SEQUENCE [LARGE SCALE GENOMIC DNA]</scope>
    <source>
        <strain evidence="2 3">K2R01-6</strain>
    </source>
</reference>
<dbReference type="InterPro" id="IPR013024">
    <property type="entry name" value="GGCT-like"/>
</dbReference>
<dbReference type="RefSeq" id="WP_119760799.1">
    <property type="nucleotide sequence ID" value="NZ_QYUM01000002.1"/>
</dbReference>
<keyword evidence="3" id="KW-1185">Reference proteome</keyword>
<dbReference type="Pfam" id="PF06094">
    <property type="entry name" value="GGACT"/>
    <property type="match status" value="1"/>
</dbReference>
<accession>A0A418WSD5</accession>
<dbReference type="OrthoDB" id="482277at2"/>
<feature type="domain" description="Gamma-glutamylcyclotransferase AIG2-like" evidence="1">
    <location>
        <begin position="20"/>
        <end position="142"/>
    </location>
</feature>
<name>A0A418WSD5_9SPHN</name>
<organism evidence="2 3">
    <name type="scientific">Sphingomonas cavernae</name>
    <dbReference type="NCBI Taxonomy" id="2320861"/>
    <lineage>
        <taxon>Bacteria</taxon>
        <taxon>Pseudomonadati</taxon>
        <taxon>Pseudomonadota</taxon>
        <taxon>Alphaproteobacteria</taxon>
        <taxon>Sphingomonadales</taxon>
        <taxon>Sphingomonadaceae</taxon>
        <taxon>Sphingomonas</taxon>
    </lineage>
</organism>
<dbReference type="AlphaFoldDB" id="A0A418WSD5"/>
<evidence type="ECO:0000313" key="3">
    <source>
        <dbReference type="Proteomes" id="UP000286100"/>
    </source>
</evidence>
<dbReference type="SUPFAM" id="SSF110857">
    <property type="entry name" value="Gamma-glutamyl cyclotransferase-like"/>
    <property type="match status" value="1"/>
</dbReference>
<evidence type="ECO:0000259" key="1">
    <source>
        <dbReference type="Pfam" id="PF06094"/>
    </source>
</evidence>
<dbReference type="EMBL" id="QYUM01000002">
    <property type="protein sequence ID" value="RJF94106.1"/>
    <property type="molecule type" value="Genomic_DNA"/>
</dbReference>
<evidence type="ECO:0000313" key="2">
    <source>
        <dbReference type="EMBL" id="RJF94106.1"/>
    </source>
</evidence>
<dbReference type="InterPro" id="IPR036568">
    <property type="entry name" value="GGCT-like_sf"/>
</dbReference>
<proteinExistence type="predicted"/>
<sequence length="163" mass="17436">MTDSCSIRSNAITVRDPGLLFVYGTLRRGSAHAMAARLARDVQWIGPATTRGHLFRVDWYPALAPSAGGGTVLGDLVRLLNPVASMAWLDVYEDCGVDDPLPHEYGRAWISVTCAGVVREAQAYVWNRPLDGLDRIEGGDWLGSPGVPGVDNPALPGEPGCHA</sequence>
<protein>
    <submittedName>
        <fullName evidence="2">Gamma-glutamylcyclotransferase</fullName>
    </submittedName>
</protein>
<dbReference type="GO" id="GO:0016740">
    <property type="term" value="F:transferase activity"/>
    <property type="evidence" value="ECO:0007669"/>
    <property type="project" value="UniProtKB-KW"/>
</dbReference>
<keyword evidence="2" id="KW-0808">Transferase</keyword>
<gene>
    <name evidence="2" type="ORF">D3876_07580</name>
</gene>
<dbReference type="InterPro" id="IPR009288">
    <property type="entry name" value="AIG2-like_dom"/>
</dbReference>
<dbReference type="Proteomes" id="UP000286100">
    <property type="component" value="Unassembled WGS sequence"/>
</dbReference>
<dbReference type="CDD" id="cd06661">
    <property type="entry name" value="GGCT_like"/>
    <property type="match status" value="1"/>
</dbReference>
<comment type="caution">
    <text evidence="2">The sequence shown here is derived from an EMBL/GenBank/DDBJ whole genome shotgun (WGS) entry which is preliminary data.</text>
</comment>